<protein>
    <submittedName>
        <fullName evidence="1">Uncharacterized protein</fullName>
    </submittedName>
</protein>
<keyword evidence="2" id="KW-1185">Reference proteome</keyword>
<organism evidence="1 2">
    <name type="scientific">Araneus ventricosus</name>
    <name type="common">Orbweaver spider</name>
    <name type="synonym">Epeira ventricosa</name>
    <dbReference type="NCBI Taxonomy" id="182803"/>
    <lineage>
        <taxon>Eukaryota</taxon>
        <taxon>Metazoa</taxon>
        <taxon>Ecdysozoa</taxon>
        <taxon>Arthropoda</taxon>
        <taxon>Chelicerata</taxon>
        <taxon>Arachnida</taxon>
        <taxon>Araneae</taxon>
        <taxon>Araneomorphae</taxon>
        <taxon>Entelegynae</taxon>
        <taxon>Araneoidea</taxon>
        <taxon>Araneidae</taxon>
        <taxon>Araneus</taxon>
    </lineage>
</organism>
<sequence>MKVSEDWKQGCLKSKLLETGMQRPACWFIFRNNSRKTDSRESEHGFPGTTMTNEDQYLAVTARRNSFSALSFLSCGKKETEYLGGSVSPDFTVISSTPVLVDEFLESDHICQMVSKPKPYAAYQGCSRTGNCDTPSPPEI</sequence>
<dbReference type="EMBL" id="BGPR01000120">
    <property type="protein sequence ID" value="GBL96391.1"/>
    <property type="molecule type" value="Genomic_DNA"/>
</dbReference>
<dbReference type="Proteomes" id="UP000499080">
    <property type="component" value="Unassembled WGS sequence"/>
</dbReference>
<accession>A0A4Y2BVV6</accession>
<gene>
    <name evidence="1" type="ORF">AVEN_43712_1</name>
</gene>
<evidence type="ECO:0000313" key="1">
    <source>
        <dbReference type="EMBL" id="GBL96391.1"/>
    </source>
</evidence>
<proteinExistence type="predicted"/>
<comment type="caution">
    <text evidence="1">The sequence shown here is derived from an EMBL/GenBank/DDBJ whole genome shotgun (WGS) entry which is preliminary data.</text>
</comment>
<dbReference type="AlphaFoldDB" id="A0A4Y2BVV6"/>
<name>A0A4Y2BVV6_ARAVE</name>
<evidence type="ECO:0000313" key="2">
    <source>
        <dbReference type="Proteomes" id="UP000499080"/>
    </source>
</evidence>
<reference evidence="1 2" key="1">
    <citation type="journal article" date="2019" name="Sci. Rep.">
        <title>Orb-weaving spider Araneus ventricosus genome elucidates the spidroin gene catalogue.</title>
        <authorList>
            <person name="Kono N."/>
            <person name="Nakamura H."/>
            <person name="Ohtoshi R."/>
            <person name="Moran D.A.P."/>
            <person name="Shinohara A."/>
            <person name="Yoshida Y."/>
            <person name="Fujiwara M."/>
            <person name="Mori M."/>
            <person name="Tomita M."/>
            <person name="Arakawa K."/>
        </authorList>
    </citation>
    <scope>NUCLEOTIDE SEQUENCE [LARGE SCALE GENOMIC DNA]</scope>
</reference>